<organism evidence="1 2">
    <name type="scientific">Pseudomonas lutea</name>
    <dbReference type="NCBI Taxonomy" id="243924"/>
    <lineage>
        <taxon>Bacteria</taxon>
        <taxon>Pseudomonadati</taxon>
        <taxon>Pseudomonadota</taxon>
        <taxon>Gammaproteobacteria</taxon>
        <taxon>Pseudomonadales</taxon>
        <taxon>Pseudomonadaceae</taxon>
        <taxon>Pseudomonas</taxon>
    </lineage>
</organism>
<reference evidence="1 2" key="1">
    <citation type="submission" date="2016-10" db="EMBL/GenBank/DDBJ databases">
        <authorList>
            <person name="Varghese N."/>
            <person name="Submissions S."/>
        </authorList>
    </citation>
    <scope>NUCLEOTIDE SEQUENCE [LARGE SCALE GENOMIC DNA]</scope>
    <source>
        <strain evidence="1 2">LMG 21974</strain>
    </source>
</reference>
<evidence type="ECO:0000313" key="1">
    <source>
        <dbReference type="EMBL" id="SER35562.1"/>
    </source>
</evidence>
<gene>
    <name evidence="1" type="ORF">SAMN05216409_11816</name>
</gene>
<dbReference type="EMBL" id="FOEV01000018">
    <property type="protein sequence ID" value="SER35562.1"/>
    <property type="molecule type" value="Genomic_DNA"/>
</dbReference>
<evidence type="ECO:0000313" key="2">
    <source>
        <dbReference type="Proteomes" id="UP000183210"/>
    </source>
</evidence>
<comment type="caution">
    <text evidence="1">The sequence shown here is derived from an EMBL/GenBank/DDBJ whole genome shotgun (WGS) entry which is preliminary data.</text>
</comment>
<name>A0A9X8MH03_9PSED</name>
<accession>A0A9X8MH03</accession>
<protein>
    <submittedName>
        <fullName evidence="1">Uncharacterized protein</fullName>
    </submittedName>
</protein>
<sequence>MAGLFFACRKVNASHLHSLVDDEPLINLAITLCIYWIQFRRASG</sequence>
<dbReference type="AlphaFoldDB" id="A0A9X8MH03"/>
<dbReference type="Proteomes" id="UP000183210">
    <property type="component" value="Unassembled WGS sequence"/>
</dbReference>
<proteinExistence type="predicted"/>